<dbReference type="Proteomes" id="UP001055153">
    <property type="component" value="Unassembled WGS sequence"/>
</dbReference>
<proteinExistence type="predicted"/>
<accession>A0ABQ4SB10</accession>
<keyword evidence="2" id="KW-1185">Reference proteome</keyword>
<gene>
    <name evidence="1" type="ORF">GMJLKIPL_1567</name>
</gene>
<reference evidence="1" key="1">
    <citation type="journal article" date="2021" name="Front. Microbiol.">
        <title>Comprehensive Comparative Genomics and Phenotyping of Methylobacterium Species.</title>
        <authorList>
            <person name="Alessa O."/>
            <person name="Ogura Y."/>
            <person name="Fujitani Y."/>
            <person name="Takami H."/>
            <person name="Hayashi T."/>
            <person name="Sahin N."/>
            <person name="Tani A."/>
        </authorList>
    </citation>
    <scope>NUCLEOTIDE SEQUENCE</scope>
    <source>
        <strain evidence="1">DSM 17168</strain>
    </source>
</reference>
<sequence length="47" mass="5223">MDEGIRIQADADGTFSLHSDDRLILRGLTREKAYRLASRLGGLSIAY</sequence>
<name>A0ABQ4SB10_9HYPH</name>
<dbReference type="RefSeq" id="WP_238234536.1">
    <property type="nucleotide sequence ID" value="NZ_BPQQ01000017.1"/>
</dbReference>
<dbReference type="EMBL" id="BPQQ01000017">
    <property type="protein sequence ID" value="GJD99649.1"/>
    <property type="molecule type" value="Genomic_DNA"/>
</dbReference>
<reference evidence="1" key="2">
    <citation type="submission" date="2021-08" db="EMBL/GenBank/DDBJ databases">
        <authorList>
            <person name="Tani A."/>
            <person name="Ola A."/>
            <person name="Ogura Y."/>
            <person name="Katsura K."/>
            <person name="Hayashi T."/>
        </authorList>
    </citation>
    <scope>NUCLEOTIDE SEQUENCE</scope>
    <source>
        <strain evidence="1">DSM 17168</strain>
    </source>
</reference>
<protein>
    <submittedName>
        <fullName evidence="1">Uncharacterized protein</fullName>
    </submittedName>
</protein>
<evidence type="ECO:0000313" key="1">
    <source>
        <dbReference type="EMBL" id="GJD99649.1"/>
    </source>
</evidence>
<evidence type="ECO:0000313" key="2">
    <source>
        <dbReference type="Proteomes" id="UP001055153"/>
    </source>
</evidence>
<organism evidence="1 2">
    <name type="scientific">Methylobacterium isbiliense</name>
    <dbReference type="NCBI Taxonomy" id="315478"/>
    <lineage>
        <taxon>Bacteria</taxon>
        <taxon>Pseudomonadati</taxon>
        <taxon>Pseudomonadota</taxon>
        <taxon>Alphaproteobacteria</taxon>
        <taxon>Hyphomicrobiales</taxon>
        <taxon>Methylobacteriaceae</taxon>
        <taxon>Methylobacterium</taxon>
    </lineage>
</organism>
<comment type="caution">
    <text evidence="1">The sequence shown here is derived from an EMBL/GenBank/DDBJ whole genome shotgun (WGS) entry which is preliminary data.</text>
</comment>